<dbReference type="Proteomes" id="UP000001037">
    <property type="component" value="Chromosome"/>
</dbReference>
<evidence type="ECO:0000256" key="1">
    <source>
        <dbReference type="ARBA" id="ARBA00022691"/>
    </source>
</evidence>
<dbReference type="PANTHER" id="PTHR43288:SF2">
    <property type="entry name" value="RADICAL SAM CORE DOMAIN-CONTAINING PROTEIN"/>
    <property type="match status" value="1"/>
</dbReference>
<evidence type="ECO:0000256" key="2">
    <source>
        <dbReference type="ARBA" id="ARBA00022723"/>
    </source>
</evidence>
<gene>
    <name evidence="6" type="ordered locus">Pyrfu_1488</name>
</gene>
<dbReference type="InterPro" id="IPR058240">
    <property type="entry name" value="rSAM_sf"/>
</dbReference>
<dbReference type="Gene3D" id="3.20.20.70">
    <property type="entry name" value="Aldolase class I"/>
    <property type="match status" value="1"/>
</dbReference>
<dbReference type="SMART" id="SM00729">
    <property type="entry name" value="Elp3"/>
    <property type="match status" value="1"/>
</dbReference>
<protein>
    <submittedName>
        <fullName evidence="6">Radical SAM domain protein</fullName>
    </submittedName>
</protein>
<dbReference type="GO" id="GO:0051536">
    <property type="term" value="F:iron-sulfur cluster binding"/>
    <property type="evidence" value="ECO:0007669"/>
    <property type="project" value="UniProtKB-KW"/>
</dbReference>
<name>G0EHJ3_PYRF1</name>
<dbReference type="GO" id="GO:0003824">
    <property type="term" value="F:catalytic activity"/>
    <property type="evidence" value="ECO:0007669"/>
    <property type="project" value="InterPro"/>
</dbReference>
<dbReference type="SFLD" id="SFLDS00029">
    <property type="entry name" value="Radical_SAM"/>
    <property type="match status" value="1"/>
</dbReference>
<keyword evidence="3" id="KW-0408">Iron</keyword>
<accession>G0EHJ3</accession>
<dbReference type="STRING" id="694429.Pyrfu_1488"/>
<dbReference type="Pfam" id="PF04055">
    <property type="entry name" value="Radical_SAM"/>
    <property type="match status" value="1"/>
</dbReference>
<keyword evidence="2" id="KW-0479">Metal-binding</keyword>
<dbReference type="EMBL" id="CP002838">
    <property type="protein sequence ID" value="AEM39346.1"/>
    <property type="molecule type" value="Genomic_DNA"/>
</dbReference>
<dbReference type="OrthoDB" id="35347at2157"/>
<dbReference type="InParanoid" id="G0EHJ3"/>
<feature type="domain" description="Elp3/MiaA/NifB-like radical SAM core" evidence="5">
    <location>
        <begin position="13"/>
        <end position="207"/>
    </location>
</feature>
<organism evidence="6 7">
    <name type="scientific">Pyrolobus fumarii (strain DSM 11204 / 1A)</name>
    <dbReference type="NCBI Taxonomy" id="694429"/>
    <lineage>
        <taxon>Archaea</taxon>
        <taxon>Thermoproteota</taxon>
        <taxon>Thermoprotei</taxon>
        <taxon>Desulfurococcales</taxon>
        <taxon>Pyrodictiaceae</taxon>
        <taxon>Pyrolobus</taxon>
    </lineage>
</organism>
<evidence type="ECO:0000313" key="6">
    <source>
        <dbReference type="EMBL" id="AEM39346.1"/>
    </source>
</evidence>
<dbReference type="GeneID" id="11138675"/>
<evidence type="ECO:0000313" key="7">
    <source>
        <dbReference type="Proteomes" id="UP000001037"/>
    </source>
</evidence>
<dbReference type="PANTHER" id="PTHR43288">
    <property type="entry name" value="BIOTIN SYNTHASE-RELATED PROTEIN, RADICAL SAM SUPERFAMILY"/>
    <property type="match status" value="1"/>
</dbReference>
<dbReference type="SFLD" id="SFLDG01113">
    <property type="entry name" value="Uncharacterised_Radical_SAM_Su"/>
    <property type="match status" value="1"/>
</dbReference>
<dbReference type="SUPFAM" id="SSF102114">
    <property type="entry name" value="Radical SAM enzymes"/>
    <property type="match status" value="1"/>
</dbReference>
<dbReference type="eggNOG" id="arCOG05825">
    <property type="taxonomic scope" value="Archaea"/>
</dbReference>
<evidence type="ECO:0000256" key="3">
    <source>
        <dbReference type="ARBA" id="ARBA00023004"/>
    </source>
</evidence>
<sequence length="277" mass="31617">MWRVKLFEPGDKYLAISITGHSCSLQCDYCRGRWLRGMIPAPTPAMLERLLDKIVSKGVTGILISGGFTREARLPFEPFIGVLKRFKMKTRVVISMHTGFISEKQAKMLLDIVDVIDYEVPLTNTHLSMMHVWHRKPIDYIYNAAMLKDMGFHVAPHVLLGLPGVSVSEESEMLSMLARLVKPDILVMLYHLETKHRPRDVVNRLLLAVRTVRGYVNEVSLGCMRPLFLKNYEEIVMSVFDRIAVPTLRLKKLIQRVYPFCCSVPRSLLVSLGYSLA</sequence>
<keyword evidence="7" id="KW-1185">Reference proteome</keyword>
<dbReference type="HOGENOM" id="CLU_067819_1_0_2"/>
<dbReference type="GO" id="GO:0046872">
    <property type="term" value="F:metal ion binding"/>
    <property type="evidence" value="ECO:0007669"/>
    <property type="project" value="UniProtKB-KW"/>
</dbReference>
<keyword evidence="1" id="KW-0949">S-adenosyl-L-methionine</keyword>
<reference evidence="6 7" key="1">
    <citation type="journal article" date="2011" name="Stand. Genomic Sci.">
        <title>Complete genome sequence of the hyperthermophilic chemolithoautotroph Pyrolobus fumarii type strain (1A).</title>
        <authorList>
            <person name="Anderson I."/>
            <person name="Goker M."/>
            <person name="Nolan M."/>
            <person name="Lucas S."/>
            <person name="Hammon N."/>
            <person name="Deshpande S."/>
            <person name="Cheng J.F."/>
            <person name="Tapia R."/>
            <person name="Han C."/>
            <person name="Goodwin L."/>
            <person name="Pitluck S."/>
            <person name="Huntemann M."/>
            <person name="Liolios K."/>
            <person name="Ivanova N."/>
            <person name="Pagani I."/>
            <person name="Mavromatis K."/>
            <person name="Ovchinikova G."/>
            <person name="Pati A."/>
            <person name="Chen A."/>
            <person name="Palaniappan K."/>
            <person name="Land M."/>
            <person name="Hauser L."/>
            <person name="Brambilla E.M."/>
            <person name="Huber H."/>
            <person name="Yasawong M."/>
            <person name="Rohde M."/>
            <person name="Spring S."/>
            <person name="Abt B."/>
            <person name="Sikorski J."/>
            <person name="Wirth R."/>
            <person name="Detter J.C."/>
            <person name="Woyke T."/>
            <person name="Bristow J."/>
            <person name="Eisen J.A."/>
            <person name="Markowitz V."/>
            <person name="Hugenholtz P."/>
            <person name="Kyrpides N.C."/>
            <person name="Klenk H.P."/>
            <person name="Lapidus A."/>
        </authorList>
    </citation>
    <scope>NUCLEOTIDE SEQUENCE [LARGE SCALE GENOMIC DNA]</scope>
    <source>
        <strain evidence="7">DSM 11204 / 1A</strain>
    </source>
</reference>
<proteinExistence type="predicted"/>
<evidence type="ECO:0000259" key="5">
    <source>
        <dbReference type="SMART" id="SM00729"/>
    </source>
</evidence>
<dbReference type="AlphaFoldDB" id="G0EHJ3"/>
<dbReference type="InterPro" id="IPR007197">
    <property type="entry name" value="rSAM"/>
</dbReference>
<evidence type="ECO:0000256" key="4">
    <source>
        <dbReference type="ARBA" id="ARBA00023014"/>
    </source>
</evidence>
<dbReference type="CDD" id="cd01335">
    <property type="entry name" value="Radical_SAM"/>
    <property type="match status" value="1"/>
</dbReference>
<dbReference type="RefSeq" id="WP_014027023.1">
    <property type="nucleotide sequence ID" value="NC_015931.1"/>
</dbReference>
<dbReference type="KEGG" id="pfm:Pyrfu_1488"/>
<keyword evidence="4" id="KW-0411">Iron-sulfur</keyword>
<dbReference type="InterPro" id="IPR006638">
    <property type="entry name" value="Elp3/MiaA/NifB-like_rSAM"/>
</dbReference>
<dbReference type="InterPro" id="IPR013785">
    <property type="entry name" value="Aldolase_TIM"/>
</dbReference>